<protein>
    <recommendedName>
        <fullName evidence="3">mRNA interferase MazF</fullName>
    </recommendedName>
</protein>
<dbReference type="RefSeq" id="WP_349296738.1">
    <property type="nucleotide sequence ID" value="NZ_JBEDNQ010000001.1"/>
</dbReference>
<evidence type="ECO:0008006" key="3">
    <source>
        <dbReference type="Google" id="ProtNLM"/>
    </source>
</evidence>
<sequence length="103" mass="11094">MSFHRGEVRSYAPVLPRKGQSLVRVIMSADAFNATSAPIVYSVHVVDTDPGNLLSVELAGHGFALATTLEGTMKSRLGDVQGTISLDEREAIERALRALLDLD</sequence>
<evidence type="ECO:0000313" key="2">
    <source>
        <dbReference type="Proteomes" id="UP001494902"/>
    </source>
</evidence>
<comment type="caution">
    <text evidence="1">The sequence shown here is derived from an EMBL/GenBank/DDBJ whole genome shotgun (WGS) entry which is preliminary data.</text>
</comment>
<dbReference type="Proteomes" id="UP001494902">
    <property type="component" value="Unassembled WGS sequence"/>
</dbReference>
<keyword evidence="2" id="KW-1185">Reference proteome</keyword>
<gene>
    <name evidence="1" type="ORF">WIS52_04215</name>
</gene>
<evidence type="ECO:0000313" key="1">
    <source>
        <dbReference type="EMBL" id="MEQ3549670.1"/>
    </source>
</evidence>
<name>A0ABV1K5E0_9PSEU</name>
<accession>A0ABV1K5E0</accession>
<proteinExistence type="predicted"/>
<reference evidence="1 2" key="1">
    <citation type="submission" date="2024-03" db="EMBL/GenBank/DDBJ databases">
        <title>Draft genome sequence of Pseudonocardia nematodicida JCM 31783.</title>
        <authorList>
            <person name="Butdee W."/>
            <person name="Duangmal K."/>
        </authorList>
    </citation>
    <scope>NUCLEOTIDE SEQUENCE [LARGE SCALE GENOMIC DNA]</scope>
    <source>
        <strain evidence="1 2">JCM 31783</strain>
    </source>
</reference>
<organism evidence="1 2">
    <name type="scientific">Pseudonocardia nematodicida</name>
    <dbReference type="NCBI Taxonomy" id="1206997"/>
    <lineage>
        <taxon>Bacteria</taxon>
        <taxon>Bacillati</taxon>
        <taxon>Actinomycetota</taxon>
        <taxon>Actinomycetes</taxon>
        <taxon>Pseudonocardiales</taxon>
        <taxon>Pseudonocardiaceae</taxon>
        <taxon>Pseudonocardia</taxon>
    </lineage>
</organism>
<dbReference type="EMBL" id="JBEDNQ010000001">
    <property type="protein sequence ID" value="MEQ3549670.1"/>
    <property type="molecule type" value="Genomic_DNA"/>
</dbReference>